<dbReference type="Pfam" id="PF12796">
    <property type="entry name" value="Ank_2"/>
    <property type="match status" value="1"/>
</dbReference>
<feature type="repeat" description="ANK" evidence="3">
    <location>
        <begin position="120"/>
        <end position="152"/>
    </location>
</feature>
<evidence type="ECO:0000256" key="3">
    <source>
        <dbReference type="PROSITE-ProRule" id="PRU00023"/>
    </source>
</evidence>
<dbReference type="SMART" id="SM00248">
    <property type="entry name" value="ANK"/>
    <property type="match status" value="3"/>
</dbReference>
<dbReference type="Gene3D" id="1.25.40.20">
    <property type="entry name" value="Ankyrin repeat-containing domain"/>
    <property type="match status" value="1"/>
</dbReference>
<dbReference type="Proteomes" id="UP000435112">
    <property type="component" value="Unassembled WGS sequence"/>
</dbReference>
<name>A0A6A3K6V7_9STRA</name>
<protein>
    <submittedName>
        <fullName evidence="6">Uncharacterized protein</fullName>
    </submittedName>
</protein>
<keyword evidence="4" id="KW-1133">Transmembrane helix</keyword>
<dbReference type="EMBL" id="QXFV01001643">
    <property type="protein sequence ID" value="KAE9001308.1"/>
    <property type="molecule type" value="Genomic_DNA"/>
</dbReference>
<evidence type="ECO:0000256" key="2">
    <source>
        <dbReference type="ARBA" id="ARBA00023043"/>
    </source>
</evidence>
<keyword evidence="1" id="KW-0677">Repeat</keyword>
<reference evidence="8 10" key="1">
    <citation type="submission" date="2018-09" db="EMBL/GenBank/DDBJ databases">
        <title>Genomic investigation of the strawberry pathogen Phytophthora fragariae indicates pathogenicity is determined by transcriptional variation in three key races.</title>
        <authorList>
            <person name="Adams T.M."/>
            <person name="Armitage A.D."/>
            <person name="Sobczyk M.K."/>
            <person name="Bates H.J."/>
            <person name="Dunwell J.M."/>
            <person name="Nellist C.F."/>
            <person name="Harrison R.J."/>
        </authorList>
    </citation>
    <scope>NUCLEOTIDE SEQUENCE [LARGE SCALE GENOMIC DNA]</scope>
    <source>
        <strain evidence="6 8">SCRP249</strain>
        <strain evidence="5 10">SCRP324</strain>
        <strain evidence="7 9">SCRP333</strain>
    </source>
</reference>
<evidence type="ECO:0000313" key="5">
    <source>
        <dbReference type="EMBL" id="KAE8990811.1"/>
    </source>
</evidence>
<dbReference type="EMBL" id="QXFT01002056">
    <property type="protein sequence ID" value="KAE9304771.1"/>
    <property type="molecule type" value="Genomic_DNA"/>
</dbReference>
<feature type="transmembrane region" description="Helical" evidence="4">
    <location>
        <begin position="29"/>
        <end position="50"/>
    </location>
</feature>
<keyword evidence="2 3" id="KW-0040">ANK repeat</keyword>
<sequence length="236" mass="25410">MKPIDATTHEYARINVGVSAPGRMQIHPLALAMGVVGVFCLVFLVAASSYQKQQLQVMARKLLRKKRKSVTEEDQVGAGGVHPVSDLPGFARQAAESGNARVVKRWVHSTDRNVDARSAENLTALHYAVRGGHNECTRLLLTANADPNAIDERSITPLHLAALGGHALCVKLLLDHHADPFREDVDHHTPLFIAEQSGNIGCARLLQRAMAKAAVQDDASVTLRAGASTARVDNAV</sequence>
<evidence type="ECO:0000313" key="10">
    <source>
        <dbReference type="Proteomes" id="UP000435112"/>
    </source>
</evidence>
<evidence type="ECO:0000313" key="7">
    <source>
        <dbReference type="EMBL" id="KAE9304771.1"/>
    </source>
</evidence>
<dbReference type="PROSITE" id="PS50297">
    <property type="entry name" value="ANK_REP_REGION"/>
    <property type="match status" value="2"/>
</dbReference>
<evidence type="ECO:0000256" key="4">
    <source>
        <dbReference type="SAM" id="Phobius"/>
    </source>
</evidence>
<dbReference type="FunFam" id="1.25.40.20:FF:000387">
    <property type="entry name" value="Cortactin-binding protein 2"/>
    <property type="match status" value="1"/>
</dbReference>
<dbReference type="Proteomes" id="UP000434957">
    <property type="component" value="Unassembled WGS sequence"/>
</dbReference>
<gene>
    <name evidence="6" type="ORF">PR001_g18560</name>
    <name evidence="5" type="ORF">PR002_g21052</name>
    <name evidence="7" type="ORF">PR003_g21677</name>
</gene>
<evidence type="ECO:0000313" key="8">
    <source>
        <dbReference type="Proteomes" id="UP000429607"/>
    </source>
</evidence>
<organism evidence="6 8">
    <name type="scientific">Phytophthora rubi</name>
    <dbReference type="NCBI Taxonomy" id="129364"/>
    <lineage>
        <taxon>Eukaryota</taxon>
        <taxon>Sar</taxon>
        <taxon>Stramenopiles</taxon>
        <taxon>Oomycota</taxon>
        <taxon>Peronosporomycetes</taxon>
        <taxon>Peronosporales</taxon>
        <taxon>Peronosporaceae</taxon>
        <taxon>Phytophthora</taxon>
    </lineage>
</organism>
<keyword evidence="4" id="KW-0812">Transmembrane</keyword>
<dbReference type="PROSITE" id="PS50088">
    <property type="entry name" value="ANK_REPEAT"/>
    <property type="match status" value="2"/>
</dbReference>
<keyword evidence="4" id="KW-0472">Membrane</keyword>
<dbReference type="InterPro" id="IPR002110">
    <property type="entry name" value="Ankyrin_rpt"/>
</dbReference>
<feature type="repeat" description="ANK" evidence="3">
    <location>
        <begin position="153"/>
        <end position="185"/>
    </location>
</feature>
<dbReference type="PANTHER" id="PTHR24161">
    <property type="entry name" value="ANK_REP_REGION DOMAIN-CONTAINING PROTEIN-RELATED"/>
    <property type="match status" value="1"/>
</dbReference>
<dbReference type="Proteomes" id="UP000429607">
    <property type="component" value="Unassembled WGS sequence"/>
</dbReference>
<evidence type="ECO:0000313" key="6">
    <source>
        <dbReference type="EMBL" id="KAE9001308.1"/>
    </source>
</evidence>
<dbReference type="PANTHER" id="PTHR24161:SF85">
    <property type="entry name" value="PALMITOYLTRANSFERASE HIP14"/>
    <property type="match status" value="1"/>
</dbReference>
<dbReference type="EMBL" id="QXFU01002076">
    <property type="protein sequence ID" value="KAE8990811.1"/>
    <property type="molecule type" value="Genomic_DNA"/>
</dbReference>
<comment type="caution">
    <text evidence="6">The sequence shown here is derived from an EMBL/GenBank/DDBJ whole genome shotgun (WGS) entry which is preliminary data.</text>
</comment>
<dbReference type="SUPFAM" id="SSF48403">
    <property type="entry name" value="Ankyrin repeat"/>
    <property type="match status" value="1"/>
</dbReference>
<dbReference type="OrthoDB" id="195446at2759"/>
<dbReference type="AlphaFoldDB" id="A0A6A3K6V7"/>
<evidence type="ECO:0000256" key="1">
    <source>
        <dbReference type="ARBA" id="ARBA00022737"/>
    </source>
</evidence>
<keyword evidence="9" id="KW-1185">Reference proteome</keyword>
<proteinExistence type="predicted"/>
<evidence type="ECO:0000313" key="9">
    <source>
        <dbReference type="Proteomes" id="UP000434957"/>
    </source>
</evidence>
<accession>A0A6A3K6V7</accession>
<dbReference type="InterPro" id="IPR036770">
    <property type="entry name" value="Ankyrin_rpt-contain_sf"/>
</dbReference>